<feature type="domain" description="SP-RING-type" evidence="12">
    <location>
        <begin position="294"/>
        <end position="402"/>
    </location>
</feature>
<feature type="compositionally biased region" description="Acidic residues" evidence="11">
    <location>
        <begin position="89"/>
        <end position="98"/>
    </location>
</feature>
<dbReference type="GO" id="GO:0008270">
    <property type="term" value="F:zinc ion binding"/>
    <property type="evidence" value="ECO:0007669"/>
    <property type="project" value="UniProtKB-KW"/>
</dbReference>
<evidence type="ECO:0000256" key="1">
    <source>
        <dbReference type="ARBA" id="ARBA00004123"/>
    </source>
</evidence>
<accession>A0A6A6VZN8</accession>
<dbReference type="GO" id="GO:0000724">
    <property type="term" value="P:double-strand break repair via homologous recombination"/>
    <property type="evidence" value="ECO:0007669"/>
    <property type="project" value="InterPro"/>
</dbReference>
<dbReference type="Proteomes" id="UP000799437">
    <property type="component" value="Unassembled WGS sequence"/>
</dbReference>
<dbReference type="PANTHER" id="PTHR21330">
    <property type="entry name" value="E3 SUMO-PROTEIN LIGASE NSE2"/>
    <property type="match status" value="1"/>
</dbReference>
<dbReference type="UniPathway" id="UPA00886"/>
<dbReference type="AlphaFoldDB" id="A0A6A6VZN8"/>
<dbReference type="CDD" id="cd16651">
    <property type="entry name" value="SPL-RING_NSE2"/>
    <property type="match status" value="1"/>
</dbReference>
<keyword evidence="5" id="KW-0479">Metal-binding</keyword>
<evidence type="ECO:0000256" key="4">
    <source>
        <dbReference type="ARBA" id="ARBA00022679"/>
    </source>
</evidence>
<feature type="compositionally biased region" description="Basic and acidic residues" evidence="11">
    <location>
        <begin position="396"/>
        <end position="410"/>
    </location>
</feature>
<dbReference type="InterPro" id="IPR004181">
    <property type="entry name" value="Znf_MIZ"/>
</dbReference>
<evidence type="ECO:0000256" key="10">
    <source>
        <dbReference type="PROSITE-ProRule" id="PRU00452"/>
    </source>
</evidence>
<evidence type="ECO:0000313" key="14">
    <source>
        <dbReference type="Proteomes" id="UP000799437"/>
    </source>
</evidence>
<comment type="subcellular location">
    <subcellularLocation>
        <location evidence="1">Nucleus</location>
    </subcellularLocation>
</comment>
<dbReference type="EMBL" id="ML996577">
    <property type="protein sequence ID" value="KAF2755715.1"/>
    <property type="molecule type" value="Genomic_DNA"/>
</dbReference>
<evidence type="ECO:0000256" key="9">
    <source>
        <dbReference type="ARBA" id="ARBA00023242"/>
    </source>
</evidence>
<feature type="region of interest" description="Disordered" evidence="11">
    <location>
        <begin position="396"/>
        <end position="434"/>
    </location>
</feature>
<keyword evidence="8" id="KW-0862">Zinc</keyword>
<keyword evidence="7" id="KW-0833">Ubl conjugation pathway</keyword>
<keyword evidence="14" id="KW-1185">Reference proteome</keyword>
<dbReference type="OrthoDB" id="756301at2759"/>
<organism evidence="13 14">
    <name type="scientific">Pseudovirgaria hyperparasitica</name>
    <dbReference type="NCBI Taxonomy" id="470096"/>
    <lineage>
        <taxon>Eukaryota</taxon>
        <taxon>Fungi</taxon>
        <taxon>Dikarya</taxon>
        <taxon>Ascomycota</taxon>
        <taxon>Pezizomycotina</taxon>
        <taxon>Dothideomycetes</taxon>
        <taxon>Dothideomycetes incertae sedis</taxon>
        <taxon>Acrospermales</taxon>
        <taxon>Acrospermaceae</taxon>
        <taxon>Pseudovirgaria</taxon>
    </lineage>
</organism>
<feature type="compositionally biased region" description="Acidic residues" evidence="11">
    <location>
        <begin position="201"/>
        <end position="210"/>
    </location>
</feature>
<name>A0A6A6VZN8_9PEZI</name>
<dbReference type="SUPFAM" id="SSF57850">
    <property type="entry name" value="RING/U-box"/>
    <property type="match status" value="1"/>
</dbReference>
<comment type="pathway">
    <text evidence="2">Protein modification; protein sumoylation.</text>
</comment>
<dbReference type="Gene3D" id="3.30.40.10">
    <property type="entry name" value="Zinc/RING finger domain, C3HC4 (zinc finger)"/>
    <property type="match status" value="1"/>
</dbReference>
<dbReference type="PANTHER" id="PTHR21330:SF1">
    <property type="entry name" value="E3 SUMO-PROTEIN LIGASE NSE2"/>
    <property type="match status" value="1"/>
</dbReference>
<keyword evidence="9" id="KW-0539">Nucleus</keyword>
<dbReference type="GO" id="GO:0030915">
    <property type="term" value="C:Smc5-Smc6 complex"/>
    <property type="evidence" value="ECO:0007669"/>
    <property type="project" value="InterPro"/>
</dbReference>
<evidence type="ECO:0000256" key="2">
    <source>
        <dbReference type="ARBA" id="ARBA00004718"/>
    </source>
</evidence>
<comment type="similarity">
    <text evidence="3">Belongs to the NSE2 family.</text>
</comment>
<evidence type="ECO:0000256" key="11">
    <source>
        <dbReference type="SAM" id="MobiDB-lite"/>
    </source>
</evidence>
<feature type="compositionally biased region" description="Low complexity" evidence="11">
    <location>
        <begin position="140"/>
        <end position="164"/>
    </location>
</feature>
<evidence type="ECO:0000256" key="5">
    <source>
        <dbReference type="ARBA" id="ARBA00022723"/>
    </source>
</evidence>
<dbReference type="GO" id="GO:0061665">
    <property type="term" value="F:SUMO ligase activity"/>
    <property type="evidence" value="ECO:0007669"/>
    <property type="project" value="TreeGrafter"/>
</dbReference>
<evidence type="ECO:0000313" key="13">
    <source>
        <dbReference type="EMBL" id="KAF2755715.1"/>
    </source>
</evidence>
<reference evidence="13" key="1">
    <citation type="journal article" date="2020" name="Stud. Mycol.">
        <title>101 Dothideomycetes genomes: a test case for predicting lifestyles and emergence of pathogens.</title>
        <authorList>
            <person name="Haridas S."/>
            <person name="Albert R."/>
            <person name="Binder M."/>
            <person name="Bloem J."/>
            <person name="Labutti K."/>
            <person name="Salamov A."/>
            <person name="Andreopoulos B."/>
            <person name="Baker S."/>
            <person name="Barry K."/>
            <person name="Bills G."/>
            <person name="Bluhm B."/>
            <person name="Cannon C."/>
            <person name="Castanera R."/>
            <person name="Culley D."/>
            <person name="Daum C."/>
            <person name="Ezra D."/>
            <person name="Gonzalez J."/>
            <person name="Henrissat B."/>
            <person name="Kuo A."/>
            <person name="Liang C."/>
            <person name="Lipzen A."/>
            <person name="Lutzoni F."/>
            <person name="Magnuson J."/>
            <person name="Mondo S."/>
            <person name="Nolan M."/>
            <person name="Ohm R."/>
            <person name="Pangilinan J."/>
            <person name="Park H.-J."/>
            <person name="Ramirez L."/>
            <person name="Alfaro M."/>
            <person name="Sun H."/>
            <person name="Tritt A."/>
            <person name="Yoshinaga Y."/>
            <person name="Zwiers L.-H."/>
            <person name="Turgeon B."/>
            <person name="Goodwin S."/>
            <person name="Spatafora J."/>
            <person name="Crous P."/>
            <person name="Grigoriev I."/>
        </authorList>
    </citation>
    <scope>NUCLEOTIDE SEQUENCE</scope>
    <source>
        <strain evidence="13">CBS 121739</strain>
    </source>
</reference>
<gene>
    <name evidence="13" type="ORF">EJ05DRAFT_478673</name>
</gene>
<evidence type="ECO:0000256" key="7">
    <source>
        <dbReference type="ARBA" id="ARBA00022786"/>
    </source>
</evidence>
<keyword evidence="6 10" id="KW-0863">Zinc-finger</keyword>
<dbReference type="GO" id="GO:0016925">
    <property type="term" value="P:protein sumoylation"/>
    <property type="evidence" value="ECO:0007669"/>
    <property type="project" value="UniProtKB-UniPathway"/>
</dbReference>
<feature type="region of interest" description="Disordered" evidence="11">
    <location>
        <begin position="77"/>
        <end position="103"/>
    </location>
</feature>
<feature type="region of interest" description="Disordered" evidence="11">
    <location>
        <begin position="137"/>
        <end position="210"/>
    </location>
</feature>
<protein>
    <recommendedName>
        <fullName evidence="12">SP-RING-type domain-containing protein</fullName>
    </recommendedName>
</protein>
<proteinExistence type="inferred from homology"/>
<evidence type="ECO:0000256" key="6">
    <source>
        <dbReference type="ARBA" id="ARBA00022771"/>
    </source>
</evidence>
<feature type="compositionally biased region" description="Acidic residues" evidence="11">
    <location>
        <begin position="425"/>
        <end position="434"/>
    </location>
</feature>
<keyword evidence="4" id="KW-0808">Transferase</keyword>
<dbReference type="PROSITE" id="PS51044">
    <property type="entry name" value="ZF_SP_RING"/>
    <property type="match status" value="1"/>
</dbReference>
<dbReference type="InterPro" id="IPR026846">
    <property type="entry name" value="Nse2(Mms21)"/>
</dbReference>
<dbReference type="InterPro" id="IPR013083">
    <property type="entry name" value="Znf_RING/FYVE/PHD"/>
</dbReference>
<feature type="compositionally biased region" description="Basic and acidic residues" evidence="11">
    <location>
        <begin position="77"/>
        <end position="88"/>
    </location>
</feature>
<evidence type="ECO:0000256" key="8">
    <source>
        <dbReference type="ARBA" id="ARBA00022833"/>
    </source>
</evidence>
<dbReference type="GO" id="GO:0005634">
    <property type="term" value="C:nucleus"/>
    <property type="evidence" value="ECO:0007669"/>
    <property type="project" value="UniProtKB-SubCell"/>
</dbReference>
<dbReference type="Pfam" id="PF11789">
    <property type="entry name" value="zf-Nse"/>
    <property type="match status" value="1"/>
</dbReference>
<dbReference type="RefSeq" id="XP_033598166.1">
    <property type="nucleotide sequence ID" value="XM_033744513.1"/>
</dbReference>
<evidence type="ECO:0000259" key="12">
    <source>
        <dbReference type="PROSITE" id="PS51044"/>
    </source>
</evidence>
<evidence type="ECO:0000256" key="3">
    <source>
        <dbReference type="ARBA" id="ARBA00008212"/>
    </source>
</evidence>
<sequence length="434" mass="48248">MSGLLSQRHSVIGSQIAKLELPPYESPKYALTVDAQRKLDALHKGRFDSVKKYYEDALENLAVAANGLGDALVRREREAADNKRKRDNDEGETGDEDGFERFRSEVDGRTRKMEMMTRKLIDRRETLEYMEEGIKGLKTQASQSSQSSQSSQAASQRRQAASQARSRRGGRRRGGNESEDDDSDPDPTLPGTVPPTAADEAAADDDDEEEVPIPSLHKTYHAQLESKTATYKAYPAATRYAEQNSYIQFRKAVHDGLRKDADMPHARTWFTPDGKPANLTSTDLLAQAAAAGDEDSELILSRAKMSLKCPITLLPFERPVTSTVCRHSFESEAVLDMIRRSVGPPRGEAAHPGGAPARWLKGQVRWILCPVSGCHEQLREGDLREDRFLREKVKRMLREDGEEGSESRDEGEQDGSEGGHGDGFESIDEEGEDE</sequence>
<dbReference type="GeneID" id="54485567"/>